<dbReference type="Proteomes" id="UP001610063">
    <property type="component" value="Unassembled WGS sequence"/>
</dbReference>
<name>A0ABW7ND49_9BACT</name>
<gene>
    <name evidence="3" type="ORF">ACHKAR_13230</name>
</gene>
<evidence type="ECO:0000259" key="2">
    <source>
        <dbReference type="Pfam" id="PF12849"/>
    </source>
</evidence>
<comment type="caution">
    <text evidence="3">The sequence shown here is derived from an EMBL/GenBank/DDBJ whole genome shotgun (WGS) entry which is preliminary data.</text>
</comment>
<dbReference type="PROSITE" id="PS51257">
    <property type="entry name" value="PROKAR_LIPOPROTEIN"/>
    <property type="match status" value="1"/>
</dbReference>
<reference evidence="3 4" key="1">
    <citation type="journal article" date="2013" name="Int. J. Syst. Evol. Microbiol.">
        <title>Marinoscillum luteum sp. nov., isolated from marine sediment.</title>
        <authorList>
            <person name="Cha I.T."/>
            <person name="Park S.J."/>
            <person name="Kim S.J."/>
            <person name="Kim J.G."/>
            <person name="Jung M.Y."/>
            <person name="Shin K.S."/>
            <person name="Kwon K.K."/>
            <person name="Yang S.H."/>
            <person name="Seo Y.S."/>
            <person name="Rhee S.K."/>
        </authorList>
    </citation>
    <scope>NUCLEOTIDE SEQUENCE [LARGE SCALE GENOMIC DNA]</scope>
    <source>
        <strain evidence="3 4">KCTC 23939</strain>
    </source>
</reference>
<dbReference type="InterPro" id="IPR050811">
    <property type="entry name" value="Phosphate_ABC_transporter"/>
</dbReference>
<dbReference type="RefSeq" id="WP_395417749.1">
    <property type="nucleotide sequence ID" value="NZ_JBIPKE010000017.1"/>
</dbReference>
<proteinExistence type="predicted"/>
<accession>A0ABW7ND49</accession>
<sequence length="291" mass="32101">MKKIHYASIIALLSIAACSQPEINHYQLRIKGSESMYETFLELKNDFEKRQDSITISIEGGGSRTGLMAIKNHEAEIGLSSFPFDLEKTLGSDHHVSEAVVAYDAIVVITNQNNPIDSLSDESLQKIYSGTVYDWNQLGGKPGLILPIIRDENSGTQQFFVEHFGVKQLAPTAKVAHDNAEIVAKVSSNPNGIGFIGFAYFTESVHNMKLPSDSTQTQFEAPTHRNLENGKYPLKRGLRIYYRDTNNPAISGFLQYLKSKHAEGVIESFGLIPVQDKSTEISAGQPPQTGP</sequence>
<protein>
    <submittedName>
        <fullName evidence="3">Substrate-binding domain-containing protein</fullName>
    </submittedName>
</protein>
<keyword evidence="4" id="KW-1185">Reference proteome</keyword>
<dbReference type="Gene3D" id="3.40.190.10">
    <property type="entry name" value="Periplasmic binding protein-like II"/>
    <property type="match status" value="2"/>
</dbReference>
<dbReference type="SUPFAM" id="SSF53850">
    <property type="entry name" value="Periplasmic binding protein-like II"/>
    <property type="match status" value="1"/>
</dbReference>
<dbReference type="PANTHER" id="PTHR30570:SF1">
    <property type="entry name" value="PHOSPHATE-BINDING PROTEIN PSTS"/>
    <property type="match status" value="1"/>
</dbReference>
<feature type="domain" description="PBP" evidence="2">
    <location>
        <begin position="27"/>
        <end position="259"/>
    </location>
</feature>
<keyword evidence="1" id="KW-0732">Signal</keyword>
<evidence type="ECO:0000256" key="1">
    <source>
        <dbReference type="ARBA" id="ARBA00022729"/>
    </source>
</evidence>
<dbReference type="EMBL" id="JBIPKE010000017">
    <property type="protein sequence ID" value="MFH6984409.1"/>
    <property type="molecule type" value="Genomic_DNA"/>
</dbReference>
<evidence type="ECO:0000313" key="4">
    <source>
        <dbReference type="Proteomes" id="UP001610063"/>
    </source>
</evidence>
<dbReference type="Pfam" id="PF12849">
    <property type="entry name" value="PBP_like_2"/>
    <property type="match status" value="1"/>
</dbReference>
<dbReference type="PANTHER" id="PTHR30570">
    <property type="entry name" value="PERIPLASMIC PHOSPHATE BINDING COMPONENT OF PHOSPHATE ABC TRANSPORTER"/>
    <property type="match status" value="1"/>
</dbReference>
<dbReference type="InterPro" id="IPR024370">
    <property type="entry name" value="PBP_domain"/>
</dbReference>
<organism evidence="3 4">
    <name type="scientific">Marinoscillum luteum</name>
    <dbReference type="NCBI Taxonomy" id="861051"/>
    <lineage>
        <taxon>Bacteria</taxon>
        <taxon>Pseudomonadati</taxon>
        <taxon>Bacteroidota</taxon>
        <taxon>Cytophagia</taxon>
        <taxon>Cytophagales</taxon>
        <taxon>Reichenbachiellaceae</taxon>
        <taxon>Marinoscillum</taxon>
    </lineage>
</organism>
<evidence type="ECO:0000313" key="3">
    <source>
        <dbReference type="EMBL" id="MFH6984409.1"/>
    </source>
</evidence>